<dbReference type="InterPro" id="IPR003661">
    <property type="entry name" value="HisK_dim/P_dom"/>
</dbReference>
<evidence type="ECO:0000256" key="1">
    <source>
        <dbReference type="ARBA" id="ARBA00000085"/>
    </source>
</evidence>
<dbReference type="RefSeq" id="WP_005496428.1">
    <property type="nucleotide sequence ID" value="NZ_ABIC01000003.1"/>
</dbReference>
<evidence type="ECO:0000259" key="17">
    <source>
        <dbReference type="PROSITE" id="PS50885"/>
    </source>
</evidence>
<dbReference type="Gene3D" id="1.10.287.130">
    <property type="match status" value="1"/>
</dbReference>
<keyword evidence="8 15" id="KW-0812">Transmembrane</keyword>
<dbReference type="PROSITE" id="PS50109">
    <property type="entry name" value="HIS_KIN"/>
    <property type="match status" value="1"/>
</dbReference>
<comment type="subcellular location">
    <subcellularLocation>
        <location evidence="2">Cell inner membrane</location>
        <topology evidence="2">Multi-pass membrane protein</topology>
    </subcellularLocation>
</comment>
<reference evidence="18 19" key="1">
    <citation type="submission" date="2007-10" db="EMBL/GenBank/DDBJ databases">
        <authorList>
            <person name="Yayanos A."/>
            <person name="Ferriera S."/>
            <person name="Johnson J."/>
            <person name="Kravitz S."/>
            <person name="Halpern A."/>
            <person name="Remington K."/>
            <person name="Beeson K."/>
            <person name="Tran B."/>
            <person name="Rogers Y.-H."/>
            <person name="Friedman R."/>
            <person name="Venter J.C."/>
        </authorList>
    </citation>
    <scope>NUCLEOTIDE SEQUENCE [LARGE SCALE GENOMIC DNA]</scope>
    <source>
        <strain evidence="18 19">KT99</strain>
    </source>
</reference>
<feature type="transmembrane region" description="Helical" evidence="15">
    <location>
        <begin position="158"/>
        <end position="177"/>
    </location>
</feature>
<evidence type="ECO:0000256" key="9">
    <source>
        <dbReference type="ARBA" id="ARBA00022741"/>
    </source>
</evidence>
<keyword evidence="10" id="KW-0418">Kinase</keyword>
<evidence type="ECO:0000256" key="4">
    <source>
        <dbReference type="ARBA" id="ARBA00022475"/>
    </source>
</evidence>
<dbReference type="EC" id="2.7.13.3" evidence="3"/>
<dbReference type="GO" id="GO:0000155">
    <property type="term" value="F:phosphorelay sensor kinase activity"/>
    <property type="evidence" value="ECO:0007669"/>
    <property type="project" value="InterPro"/>
</dbReference>
<accession>A9CY67</accession>
<dbReference type="Gene3D" id="3.30.565.10">
    <property type="entry name" value="Histidine kinase-like ATPase, C-terminal domain"/>
    <property type="match status" value="1"/>
</dbReference>
<evidence type="ECO:0000259" key="16">
    <source>
        <dbReference type="PROSITE" id="PS50109"/>
    </source>
</evidence>
<evidence type="ECO:0000256" key="11">
    <source>
        <dbReference type="ARBA" id="ARBA00022840"/>
    </source>
</evidence>
<keyword evidence="7" id="KW-0808">Transferase</keyword>
<dbReference type="SMART" id="SM00387">
    <property type="entry name" value="HATPase_c"/>
    <property type="match status" value="1"/>
</dbReference>
<feature type="domain" description="Histidine kinase" evidence="16">
    <location>
        <begin position="238"/>
        <end position="436"/>
    </location>
</feature>
<proteinExistence type="predicted"/>
<dbReference type="SUPFAM" id="SSF55874">
    <property type="entry name" value="ATPase domain of HSP90 chaperone/DNA topoisomerase II/histidine kinase"/>
    <property type="match status" value="1"/>
</dbReference>
<comment type="catalytic activity">
    <reaction evidence="1">
        <text>ATP + protein L-histidine = ADP + protein N-phospho-L-histidine.</text>
        <dbReference type="EC" id="2.7.13.3"/>
    </reaction>
</comment>
<dbReference type="InterPro" id="IPR003594">
    <property type="entry name" value="HATPase_dom"/>
</dbReference>
<dbReference type="PRINTS" id="PR00344">
    <property type="entry name" value="BCTRLSENSOR"/>
</dbReference>
<dbReference type="PROSITE" id="PS50885">
    <property type="entry name" value="HAMP"/>
    <property type="match status" value="1"/>
</dbReference>
<dbReference type="SMART" id="SM00388">
    <property type="entry name" value="HisKA"/>
    <property type="match status" value="1"/>
</dbReference>
<dbReference type="PANTHER" id="PTHR44936">
    <property type="entry name" value="SENSOR PROTEIN CREC"/>
    <property type="match status" value="1"/>
</dbReference>
<dbReference type="AlphaFoldDB" id="A9CY67"/>
<dbReference type="InterPro" id="IPR050980">
    <property type="entry name" value="2C_sensor_his_kinase"/>
</dbReference>
<keyword evidence="12 15" id="KW-1133">Transmembrane helix</keyword>
<keyword evidence="11" id="KW-0067">ATP-binding</keyword>
<organism evidence="18 19">
    <name type="scientific">Shewanella benthica KT99</name>
    <dbReference type="NCBI Taxonomy" id="314608"/>
    <lineage>
        <taxon>Bacteria</taxon>
        <taxon>Pseudomonadati</taxon>
        <taxon>Pseudomonadota</taxon>
        <taxon>Gammaproteobacteria</taxon>
        <taxon>Alteromonadales</taxon>
        <taxon>Shewanellaceae</taxon>
        <taxon>Shewanella</taxon>
    </lineage>
</organism>
<dbReference type="Gene3D" id="1.10.8.500">
    <property type="entry name" value="HAMP domain in histidine kinase"/>
    <property type="match status" value="1"/>
</dbReference>
<evidence type="ECO:0000313" key="18">
    <source>
        <dbReference type="EMBL" id="EDQ02417.1"/>
    </source>
</evidence>
<feature type="transmembrane region" description="Helical" evidence="15">
    <location>
        <begin position="12"/>
        <end position="40"/>
    </location>
</feature>
<evidence type="ECO:0000256" key="12">
    <source>
        <dbReference type="ARBA" id="ARBA00022989"/>
    </source>
</evidence>
<dbReference type="SMART" id="SM00304">
    <property type="entry name" value="HAMP"/>
    <property type="match status" value="1"/>
</dbReference>
<dbReference type="PANTHER" id="PTHR44936:SF5">
    <property type="entry name" value="SENSOR HISTIDINE KINASE ENVZ"/>
    <property type="match status" value="1"/>
</dbReference>
<dbReference type="SUPFAM" id="SSF158472">
    <property type="entry name" value="HAMP domain-like"/>
    <property type="match status" value="1"/>
</dbReference>
<keyword evidence="4" id="KW-1003">Cell membrane</keyword>
<dbReference type="FunFam" id="1.10.287.130:FF:000006">
    <property type="entry name" value="Osmolarity two-component histidine kinase EnvZ"/>
    <property type="match status" value="1"/>
</dbReference>
<sequence length="436" mass="48810">MKWLTRLLPRSAFSQTVVLIGSLLLINQLVSYLSVAAYFIQPTYQQINQLIARQVKLLFVDGVDVGREHLTMVDALNAKVSDDGMHIYNQKQARAAGIEQATYYALLSSQMSEHLGGKAEVRIAQGEFFEIWIRPPQAPSVWIKIPLTGFNNYDLSPLTLYLMVIGALSVAGGWWFARQQNRPLRRLQKAAISVSMGEYPQPLPLSGSTEIVEVTNAFNQMSHSMKQLEQDRSLLMAGISHDLRTPLTRIRLASEMMVADDKYLKDGIVHDIEDMDAIISQFISYIRQDLESVREQEQINHLIQDIAQAESNRAGKIEVVLNECPQIPIQSIAIKRILSNLVENAFRYGNGWVRLSSHFDGRRVGFSVEDDGPGIPESEIPKLFQPFTQGDTARGSVGSGLGLAIIKRIVDRHQGEIVLTNRVVGGLHAQVWLPLE</sequence>
<dbReference type="GO" id="GO:0005524">
    <property type="term" value="F:ATP binding"/>
    <property type="evidence" value="ECO:0007669"/>
    <property type="project" value="UniProtKB-KW"/>
</dbReference>
<dbReference type="GO" id="GO:0005886">
    <property type="term" value="C:plasma membrane"/>
    <property type="evidence" value="ECO:0007669"/>
    <property type="project" value="UniProtKB-SubCell"/>
</dbReference>
<evidence type="ECO:0000256" key="10">
    <source>
        <dbReference type="ARBA" id="ARBA00022777"/>
    </source>
</evidence>
<keyword evidence="6" id="KW-0597">Phosphoprotein</keyword>
<evidence type="ECO:0000256" key="15">
    <source>
        <dbReference type="SAM" id="Phobius"/>
    </source>
</evidence>
<dbReference type="EMBL" id="ABIC01000003">
    <property type="protein sequence ID" value="EDQ02417.1"/>
    <property type="molecule type" value="Genomic_DNA"/>
</dbReference>
<evidence type="ECO:0000256" key="3">
    <source>
        <dbReference type="ARBA" id="ARBA00012438"/>
    </source>
</evidence>
<dbReference type="Pfam" id="PF02518">
    <property type="entry name" value="HATPase_c"/>
    <property type="match status" value="1"/>
</dbReference>
<protein>
    <recommendedName>
        <fullName evidence="3">histidine kinase</fullName>
        <ecNumber evidence="3">2.7.13.3</ecNumber>
    </recommendedName>
</protein>
<dbReference type="NCBIfam" id="NF007004">
    <property type="entry name" value="PRK09467.1"/>
    <property type="match status" value="1"/>
</dbReference>
<keyword evidence="5" id="KW-0997">Cell inner membrane</keyword>
<evidence type="ECO:0000256" key="2">
    <source>
        <dbReference type="ARBA" id="ARBA00004429"/>
    </source>
</evidence>
<gene>
    <name evidence="18" type="primary">envZ</name>
    <name evidence="18" type="ORF">KT99_02852</name>
</gene>
<evidence type="ECO:0000256" key="14">
    <source>
        <dbReference type="ARBA" id="ARBA00023136"/>
    </source>
</evidence>
<keyword evidence="9" id="KW-0547">Nucleotide-binding</keyword>
<dbReference type="InterPro" id="IPR036890">
    <property type="entry name" value="HATPase_C_sf"/>
</dbReference>
<evidence type="ECO:0000256" key="13">
    <source>
        <dbReference type="ARBA" id="ARBA00023012"/>
    </source>
</evidence>
<name>A9CY67_9GAMM</name>
<keyword evidence="19" id="KW-1185">Reference proteome</keyword>
<dbReference type="CDD" id="cd06225">
    <property type="entry name" value="HAMP"/>
    <property type="match status" value="1"/>
</dbReference>
<dbReference type="CDD" id="cd16950">
    <property type="entry name" value="HATPase_EnvZ-like"/>
    <property type="match status" value="1"/>
</dbReference>
<dbReference type="Pfam" id="PF00672">
    <property type="entry name" value="HAMP"/>
    <property type="match status" value="1"/>
</dbReference>
<dbReference type="InterPro" id="IPR005467">
    <property type="entry name" value="His_kinase_dom"/>
</dbReference>
<dbReference type="Pfam" id="PF00512">
    <property type="entry name" value="HisKA"/>
    <property type="match status" value="1"/>
</dbReference>
<keyword evidence="13" id="KW-0902">Two-component regulatory system</keyword>
<comment type="caution">
    <text evidence="18">The sequence shown here is derived from an EMBL/GenBank/DDBJ whole genome shotgun (WGS) entry which is preliminary data.</text>
</comment>
<dbReference type="Proteomes" id="UP000005839">
    <property type="component" value="Unassembled WGS sequence"/>
</dbReference>
<evidence type="ECO:0000256" key="5">
    <source>
        <dbReference type="ARBA" id="ARBA00022519"/>
    </source>
</evidence>
<evidence type="ECO:0000313" key="19">
    <source>
        <dbReference type="Proteomes" id="UP000005839"/>
    </source>
</evidence>
<dbReference type="CDD" id="cd00082">
    <property type="entry name" value="HisKA"/>
    <property type="match status" value="1"/>
</dbReference>
<evidence type="ECO:0000256" key="7">
    <source>
        <dbReference type="ARBA" id="ARBA00022679"/>
    </source>
</evidence>
<feature type="domain" description="HAMP" evidence="17">
    <location>
        <begin position="178"/>
        <end position="230"/>
    </location>
</feature>
<dbReference type="STRING" id="314608.KT99_02852"/>
<dbReference type="InterPro" id="IPR004358">
    <property type="entry name" value="Sig_transdc_His_kin-like_C"/>
</dbReference>
<dbReference type="InterPro" id="IPR003660">
    <property type="entry name" value="HAMP_dom"/>
</dbReference>
<evidence type="ECO:0000256" key="6">
    <source>
        <dbReference type="ARBA" id="ARBA00022553"/>
    </source>
</evidence>
<dbReference type="InterPro" id="IPR036097">
    <property type="entry name" value="HisK_dim/P_sf"/>
</dbReference>
<keyword evidence="14 15" id="KW-0472">Membrane</keyword>
<dbReference type="SUPFAM" id="SSF47384">
    <property type="entry name" value="Homodimeric domain of signal transducing histidine kinase"/>
    <property type="match status" value="1"/>
</dbReference>
<evidence type="ECO:0000256" key="8">
    <source>
        <dbReference type="ARBA" id="ARBA00022692"/>
    </source>
</evidence>